<feature type="compositionally biased region" description="Basic and acidic residues" evidence="5">
    <location>
        <begin position="286"/>
        <end position="296"/>
    </location>
</feature>
<reference evidence="8 9" key="1">
    <citation type="submission" date="2024-01" db="EMBL/GenBank/DDBJ databases">
        <title>Genome mining of biosynthetic gene clusters to explore secondary metabolites of Streptomyces sp.</title>
        <authorList>
            <person name="Baig A."/>
            <person name="Ajitkumar Shintre N."/>
            <person name="Kumar H."/>
            <person name="Anbarasu A."/>
            <person name="Ramaiah S."/>
        </authorList>
    </citation>
    <scope>NUCLEOTIDE SEQUENCE [LARGE SCALE GENOMIC DNA]</scope>
    <source>
        <strain evidence="8 9">A01</strain>
    </source>
</reference>
<comment type="subcellular location">
    <subcellularLocation>
        <location evidence="1">Membrane</location>
        <topology evidence="1">Multi-pass membrane protein</topology>
    </subcellularLocation>
</comment>
<accession>A0ABV5DXJ0</accession>
<keyword evidence="4 6" id="KW-0472">Membrane</keyword>
<dbReference type="EMBL" id="JAYMRS010000005">
    <property type="protein sequence ID" value="MFB8769290.1"/>
    <property type="molecule type" value="Genomic_DNA"/>
</dbReference>
<evidence type="ECO:0000256" key="6">
    <source>
        <dbReference type="SAM" id="Phobius"/>
    </source>
</evidence>
<dbReference type="Gene3D" id="1.10.287.70">
    <property type="match status" value="1"/>
</dbReference>
<evidence type="ECO:0000256" key="4">
    <source>
        <dbReference type="ARBA" id="ARBA00023136"/>
    </source>
</evidence>
<keyword evidence="9" id="KW-1185">Reference proteome</keyword>
<feature type="transmembrane region" description="Helical" evidence="6">
    <location>
        <begin position="120"/>
        <end position="145"/>
    </location>
</feature>
<evidence type="ECO:0000256" key="5">
    <source>
        <dbReference type="SAM" id="MobiDB-lite"/>
    </source>
</evidence>
<keyword evidence="3 6" id="KW-1133">Transmembrane helix</keyword>
<dbReference type="PANTHER" id="PTHR10037">
    <property type="entry name" value="VOLTAGE-GATED CATION CHANNEL CALCIUM AND SODIUM"/>
    <property type="match status" value="1"/>
</dbReference>
<name>A0ABV5DXJ0_9ACTN</name>
<comment type="caution">
    <text evidence="8">The sequence shown here is derived from an EMBL/GenBank/DDBJ whole genome shotgun (WGS) entry which is preliminary data.</text>
</comment>
<evidence type="ECO:0000313" key="8">
    <source>
        <dbReference type="EMBL" id="MFB8769290.1"/>
    </source>
</evidence>
<protein>
    <submittedName>
        <fullName evidence="8">Ion transporter</fullName>
    </submittedName>
</protein>
<dbReference type="Gene3D" id="1.20.120.350">
    <property type="entry name" value="Voltage-gated potassium channels. Chain C"/>
    <property type="match status" value="1"/>
</dbReference>
<evidence type="ECO:0000313" key="9">
    <source>
        <dbReference type="Proteomes" id="UP001585053"/>
    </source>
</evidence>
<evidence type="ECO:0000259" key="7">
    <source>
        <dbReference type="Pfam" id="PF00520"/>
    </source>
</evidence>
<keyword evidence="2 6" id="KW-0812">Transmembrane</keyword>
<proteinExistence type="predicted"/>
<dbReference type="PANTHER" id="PTHR10037:SF62">
    <property type="entry name" value="SODIUM CHANNEL PROTEIN 60E"/>
    <property type="match status" value="1"/>
</dbReference>
<feature type="region of interest" description="Disordered" evidence="5">
    <location>
        <begin position="261"/>
        <end position="296"/>
    </location>
</feature>
<feature type="domain" description="Ion transport" evidence="7">
    <location>
        <begin position="12"/>
        <end position="220"/>
    </location>
</feature>
<gene>
    <name evidence="8" type="ORF">VSQ78_16410</name>
</gene>
<dbReference type="Proteomes" id="UP001585053">
    <property type="component" value="Unassembled WGS sequence"/>
</dbReference>
<feature type="transmembrane region" description="Helical" evidence="6">
    <location>
        <begin position="190"/>
        <end position="216"/>
    </location>
</feature>
<evidence type="ECO:0000256" key="3">
    <source>
        <dbReference type="ARBA" id="ARBA00022989"/>
    </source>
</evidence>
<feature type="transmembrane region" description="Helical" evidence="6">
    <location>
        <begin position="14"/>
        <end position="35"/>
    </location>
</feature>
<sequence length="296" mass="33441">MRRDQITQIVESRWFSNVMFMVILVNAVILGWSTYGGSALPYLLGIERITIGLFVVEMALKLYAWRGRFWKDYWNWFDFIVVVISLVPATGPFSVLRILRVLRIFRVVTAVPQMRQIIGALFKAVPGMGTVIGLLLIFIYASAILGNQLFSETVPEYFGNLGTTLYTMFQLMTTEDWPDVSDAVLEQHPYAWIFFVLYIVLTAFVLLNLVIGVIVTSMEQEFNAGRWEEDQELELIQHKEVLKRIAELGSQVERLEGLLRQERAGGSEELATTSVPGGSGPNEPNGPDRPDTPAET</sequence>
<dbReference type="InterPro" id="IPR027359">
    <property type="entry name" value="Volt_channel_dom_sf"/>
</dbReference>
<dbReference type="Pfam" id="PF00520">
    <property type="entry name" value="Ion_trans"/>
    <property type="match status" value="1"/>
</dbReference>
<evidence type="ECO:0000256" key="1">
    <source>
        <dbReference type="ARBA" id="ARBA00004141"/>
    </source>
</evidence>
<dbReference type="InterPro" id="IPR005821">
    <property type="entry name" value="Ion_trans_dom"/>
</dbReference>
<dbReference type="InterPro" id="IPR043203">
    <property type="entry name" value="VGCC_Ca_Na"/>
</dbReference>
<evidence type="ECO:0000256" key="2">
    <source>
        <dbReference type="ARBA" id="ARBA00022692"/>
    </source>
</evidence>
<dbReference type="SUPFAM" id="SSF81324">
    <property type="entry name" value="Voltage-gated potassium channels"/>
    <property type="match status" value="1"/>
</dbReference>
<feature type="transmembrane region" description="Helical" evidence="6">
    <location>
        <begin position="76"/>
        <end position="99"/>
    </location>
</feature>
<organism evidence="8 9">
    <name type="scientific">Nocardiopsis alba</name>
    <dbReference type="NCBI Taxonomy" id="53437"/>
    <lineage>
        <taxon>Bacteria</taxon>
        <taxon>Bacillati</taxon>
        <taxon>Actinomycetota</taxon>
        <taxon>Actinomycetes</taxon>
        <taxon>Streptosporangiales</taxon>
        <taxon>Nocardiopsidaceae</taxon>
        <taxon>Nocardiopsis</taxon>
    </lineage>
</organism>